<reference evidence="16" key="1">
    <citation type="submission" date="2011-05" db="EMBL/GenBank/DDBJ databases">
        <title>Complete sequence of Desulfotomaculum ruminis DSM 2154.</title>
        <authorList>
            <person name="Lucas S."/>
            <person name="Copeland A."/>
            <person name="Lapidus A."/>
            <person name="Cheng J.-F."/>
            <person name="Goodwin L."/>
            <person name="Pitluck S."/>
            <person name="Lu M."/>
            <person name="Detter J.C."/>
            <person name="Han C."/>
            <person name="Tapia R."/>
            <person name="Land M."/>
            <person name="Hauser L."/>
            <person name="Kyrpides N."/>
            <person name="Ivanova N."/>
            <person name="Mikhailova N."/>
            <person name="Pagani I."/>
            <person name="Stams A.J.M."/>
            <person name="Plugge C.M."/>
            <person name="Muyzer G."/>
            <person name="Kuever J."/>
            <person name="Parshina S.N."/>
            <person name="Ivanova A.E."/>
            <person name="Nazina T.N."/>
            <person name="Brambilla E."/>
            <person name="Spring S."/>
            <person name="Klenk H.-P."/>
            <person name="Woyke T."/>
        </authorList>
    </citation>
    <scope>NUCLEOTIDE SEQUENCE [LARGE SCALE GENOMIC DNA]</scope>
    <source>
        <strain evidence="16">ATCC 23193 / DSM 2154 / NCIB 8452 / DL</strain>
    </source>
</reference>
<gene>
    <name evidence="10" type="primary">grpE</name>
    <name evidence="15" type="ordered locus">Desru_1136</name>
</gene>
<dbReference type="GO" id="GO:0005737">
    <property type="term" value="C:cytoplasm"/>
    <property type="evidence" value="ECO:0007669"/>
    <property type="project" value="UniProtKB-SubCell"/>
</dbReference>
<keyword evidence="4 10" id="KW-0963">Cytoplasm</keyword>
<evidence type="ECO:0000256" key="3">
    <source>
        <dbReference type="ARBA" id="ARBA00011738"/>
    </source>
</evidence>
<evidence type="ECO:0000256" key="8">
    <source>
        <dbReference type="ARBA" id="ARBA00072274"/>
    </source>
</evidence>
<comment type="subcellular location">
    <subcellularLocation>
        <location evidence="1 10">Cytoplasm</location>
    </subcellularLocation>
</comment>
<evidence type="ECO:0000256" key="7">
    <source>
        <dbReference type="ARBA" id="ARBA00053401"/>
    </source>
</evidence>
<dbReference type="KEGG" id="dru:Desru_1136"/>
<dbReference type="PRINTS" id="PR00773">
    <property type="entry name" value="GRPEPROTEIN"/>
</dbReference>
<evidence type="ECO:0000256" key="11">
    <source>
        <dbReference type="RuleBase" id="RU000639"/>
    </source>
</evidence>
<dbReference type="OrthoDB" id="9812586at2"/>
<keyword evidence="13" id="KW-0175">Coiled coil</keyword>
<dbReference type="InterPro" id="IPR009012">
    <property type="entry name" value="GrpE_head"/>
</dbReference>
<dbReference type="AlphaFoldDB" id="F6DM69"/>
<dbReference type="GO" id="GO:0051082">
    <property type="term" value="F:unfolded protein binding"/>
    <property type="evidence" value="ECO:0007669"/>
    <property type="project" value="TreeGrafter"/>
</dbReference>
<organism evidence="15 16">
    <name type="scientific">Desulforamulus ruminis (strain ATCC 23193 / DSM 2154 / NCIMB 8452 / DL)</name>
    <name type="common">Desulfotomaculum ruminis</name>
    <dbReference type="NCBI Taxonomy" id="696281"/>
    <lineage>
        <taxon>Bacteria</taxon>
        <taxon>Bacillati</taxon>
        <taxon>Bacillota</taxon>
        <taxon>Clostridia</taxon>
        <taxon>Eubacteriales</taxon>
        <taxon>Peptococcaceae</taxon>
        <taxon>Desulforamulus</taxon>
    </lineage>
</organism>
<feature type="compositionally biased region" description="Basic and acidic residues" evidence="14">
    <location>
        <begin position="58"/>
        <end position="67"/>
    </location>
</feature>
<accession>F6DM69</accession>
<dbReference type="Proteomes" id="UP000009234">
    <property type="component" value="Chromosome"/>
</dbReference>
<name>F6DM69_DESRL</name>
<dbReference type="HOGENOM" id="CLU_057217_5_1_9"/>
<dbReference type="Gene3D" id="3.90.20.20">
    <property type="match status" value="1"/>
</dbReference>
<dbReference type="eggNOG" id="COG0576">
    <property type="taxonomic scope" value="Bacteria"/>
</dbReference>
<evidence type="ECO:0000256" key="6">
    <source>
        <dbReference type="ARBA" id="ARBA00023186"/>
    </source>
</evidence>
<evidence type="ECO:0000313" key="16">
    <source>
        <dbReference type="Proteomes" id="UP000009234"/>
    </source>
</evidence>
<feature type="coiled-coil region" evidence="13">
    <location>
        <begin position="71"/>
        <end position="98"/>
    </location>
</feature>
<evidence type="ECO:0000256" key="12">
    <source>
        <dbReference type="RuleBase" id="RU004478"/>
    </source>
</evidence>
<keyword evidence="5 10" id="KW-0346">Stress response</keyword>
<dbReference type="NCBIfam" id="NF010738">
    <property type="entry name" value="PRK14140.1"/>
    <property type="match status" value="1"/>
</dbReference>
<dbReference type="Pfam" id="PF01025">
    <property type="entry name" value="GrpE"/>
    <property type="match status" value="1"/>
</dbReference>
<evidence type="ECO:0000256" key="2">
    <source>
        <dbReference type="ARBA" id="ARBA00009054"/>
    </source>
</evidence>
<dbReference type="CDD" id="cd00446">
    <property type="entry name" value="GrpE"/>
    <property type="match status" value="1"/>
</dbReference>
<evidence type="ECO:0000256" key="4">
    <source>
        <dbReference type="ARBA" id="ARBA00022490"/>
    </source>
</evidence>
<dbReference type="PANTHER" id="PTHR21237">
    <property type="entry name" value="GRPE PROTEIN"/>
    <property type="match status" value="1"/>
</dbReference>
<feature type="region of interest" description="Disordered" evidence="14">
    <location>
        <begin position="1"/>
        <end position="67"/>
    </location>
</feature>
<dbReference type="GO" id="GO:0051087">
    <property type="term" value="F:protein-folding chaperone binding"/>
    <property type="evidence" value="ECO:0007669"/>
    <property type="project" value="InterPro"/>
</dbReference>
<comment type="similarity">
    <text evidence="2 10 12">Belongs to the GrpE family.</text>
</comment>
<keyword evidence="6 10" id="KW-0143">Chaperone</keyword>
<reference evidence="15 16" key="2">
    <citation type="journal article" date="2012" name="Stand. Genomic Sci.">
        <title>Complete genome sequence of the sulfate-reducing firmicute Desulfotomaculum ruminis type strain (DL(T)).</title>
        <authorList>
            <person name="Spring S."/>
            <person name="Visser M."/>
            <person name="Lu M."/>
            <person name="Copeland A."/>
            <person name="Lapidus A."/>
            <person name="Lucas S."/>
            <person name="Cheng J.F."/>
            <person name="Han C."/>
            <person name="Tapia R."/>
            <person name="Goodwin L.A."/>
            <person name="Pitluck S."/>
            <person name="Ivanova N."/>
            <person name="Land M."/>
            <person name="Hauser L."/>
            <person name="Larimer F."/>
            <person name="Rohde M."/>
            <person name="Goker M."/>
            <person name="Detter J.C."/>
            <person name="Kyrpides N.C."/>
            <person name="Woyke T."/>
            <person name="Schaap P.J."/>
            <person name="Plugge C.M."/>
            <person name="Muyzer G."/>
            <person name="Kuever J."/>
            <person name="Pereira I.A."/>
            <person name="Parshina S.N."/>
            <person name="Bernier-Latmani R."/>
            <person name="Stams A.J."/>
            <person name="Klenk H.P."/>
        </authorList>
    </citation>
    <scope>NUCLEOTIDE SEQUENCE [LARGE SCALE GENOMIC DNA]</scope>
    <source>
        <strain evidence="16">ATCC 23193 / DSM 2154 / NCIB 8452 / DL</strain>
    </source>
</reference>
<evidence type="ECO:0000256" key="13">
    <source>
        <dbReference type="SAM" id="Coils"/>
    </source>
</evidence>
<comment type="function">
    <text evidence="7 10 11">Participates actively in the response to hyperosmotic and heat shock by preventing the aggregation of stress-denatured proteins, in association with DnaK and GrpE. It is the nucleotide exchange factor for DnaK and may function as a thermosensor. Unfolded proteins bind initially to DnaJ; upon interaction with the DnaJ-bound protein, DnaK hydrolyzes its bound ATP, resulting in the formation of a stable complex. GrpE releases ADP from DnaK; ATP binding to DnaK triggers the release of the substrate protein, thus completing the reaction cycle. Several rounds of ATP-dependent interactions between DnaJ, DnaK and GrpE are required for fully efficient folding.</text>
</comment>
<dbReference type="SUPFAM" id="SSF51064">
    <property type="entry name" value="Head domain of nucleotide exchange factor GrpE"/>
    <property type="match status" value="1"/>
</dbReference>
<dbReference type="Gene3D" id="2.30.22.10">
    <property type="entry name" value="Head domain of nucleotide exchange factor GrpE"/>
    <property type="match status" value="1"/>
</dbReference>
<evidence type="ECO:0000256" key="10">
    <source>
        <dbReference type="HAMAP-Rule" id="MF_01151"/>
    </source>
</evidence>
<dbReference type="InterPro" id="IPR013805">
    <property type="entry name" value="GrpE_CC"/>
</dbReference>
<dbReference type="STRING" id="696281.Desru_1136"/>
<evidence type="ECO:0000256" key="1">
    <source>
        <dbReference type="ARBA" id="ARBA00004496"/>
    </source>
</evidence>
<dbReference type="EMBL" id="CP002780">
    <property type="protein sequence ID" value="AEG59411.1"/>
    <property type="molecule type" value="Genomic_DNA"/>
</dbReference>
<protein>
    <recommendedName>
        <fullName evidence="8 10">Protein GrpE</fullName>
    </recommendedName>
    <alternativeName>
        <fullName evidence="9 10">HSP-70 cofactor</fullName>
    </alternativeName>
</protein>
<dbReference type="HAMAP" id="MF_01151">
    <property type="entry name" value="GrpE"/>
    <property type="match status" value="1"/>
</dbReference>
<dbReference type="GO" id="GO:0042803">
    <property type="term" value="F:protein homodimerization activity"/>
    <property type="evidence" value="ECO:0007669"/>
    <property type="project" value="InterPro"/>
</dbReference>
<evidence type="ECO:0000256" key="5">
    <source>
        <dbReference type="ARBA" id="ARBA00023016"/>
    </source>
</evidence>
<dbReference type="GO" id="GO:0000774">
    <property type="term" value="F:adenyl-nucleotide exchange factor activity"/>
    <property type="evidence" value="ECO:0007669"/>
    <property type="project" value="InterPro"/>
</dbReference>
<evidence type="ECO:0000313" key="15">
    <source>
        <dbReference type="EMBL" id="AEG59411.1"/>
    </source>
</evidence>
<dbReference type="GO" id="GO:0006457">
    <property type="term" value="P:protein folding"/>
    <property type="evidence" value="ECO:0007669"/>
    <property type="project" value="InterPro"/>
</dbReference>
<dbReference type="FunFam" id="2.30.22.10:FF:000001">
    <property type="entry name" value="Protein GrpE"/>
    <property type="match status" value="1"/>
</dbReference>
<dbReference type="InterPro" id="IPR000740">
    <property type="entry name" value="GrpE"/>
</dbReference>
<dbReference type="SUPFAM" id="SSF58014">
    <property type="entry name" value="Coiled-coil domain of nucleotide exchange factor GrpE"/>
    <property type="match status" value="1"/>
</dbReference>
<evidence type="ECO:0000256" key="14">
    <source>
        <dbReference type="SAM" id="MobiDB-lite"/>
    </source>
</evidence>
<dbReference type="PANTHER" id="PTHR21237:SF23">
    <property type="entry name" value="GRPE PROTEIN HOMOLOG, MITOCHONDRIAL"/>
    <property type="match status" value="1"/>
</dbReference>
<evidence type="ECO:0000256" key="9">
    <source>
        <dbReference type="ARBA" id="ARBA00076414"/>
    </source>
</evidence>
<dbReference type="PROSITE" id="PS01071">
    <property type="entry name" value="GRPE"/>
    <property type="match status" value="1"/>
</dbReference>
<proteinExistence type="inferred from homology"/>
<feature type="compositionally biased region" description="Basic and acidic residues" evidence="14">
    <location>
        <begin position="1"/>
        <end position="19"/>
    </location>
</feature>
<sequence length="208" mass="23591">MNRLRGDEVTKEKIQEQSKETLQSAEQAVESESYIDAAEDAKEQQDGNGQSAETDDPVELKRRLADKSAESEEYYNRMVRLQADYDNLRRRSRLEREELLKYGSEQLIKAILPVLDNFERALASAGDGGEKFVSGVEMIHRQLKDVLNNEGVSPIPAVEEPFDPNLHDAVMQVEDSGKEENTIVEELRKGYFFKGKVIRPSMVKVAKS</sequence>
<comment type="subunit">
    <text evidence="3 10">Homodimer.</text>
</comment>
<keyword evidence="16" id="KW-1185">Reference proteome</keyword>